<keyword evidence="2" id="KW-1185">Reference proteome</keyword>
<proteinExistence type="predicted"/>
<dbReference type="EMBL" id="JAAALK010000290">
    <property type="protein sequence ID" value="KAG8047819.1"/>
    <property type="molecule type" value="Genomic_DNA"/>
</dbReference>
<name>A0A8J5RLK3_ZIZPA</name>
<evidence type="ECO:0000313" key="1">
    <source>
        <dbReference type="EMBL" id="KAG8047819.1"/>
    </source>
</evidence>
<dbReference type="Proteomes" id="UP000729402">
    <property type="component" value="Unassembled WGS sequence"/>
</dbReference>
<reference evidence="1" key="1">
    <citation type="journal article" date="2021" name="bioRxiv">
        <title>Whole Genome Assembly and Annotation of Northern Wild Rice, Zizania palustris L., Supports a Whole Genome Duplication in the Zizania Genus.</title>
        <authorList>
            <person name="Haas M."/>
            <person name="Kono T."/>
            <person name="Macchietto M."/>
            <person name="Millas R."/>
            <person name="McGilp L."/>
            <person name="Shao M."/>
            <person name="Duquette J."/>
            <person name="Hirsch C.N."/>
            <person name="Kimball J."/>
        </authorList>
    </citation>
    <scope>NUCLEOTIDE SEQUENCE</scope>
    <source>
        <tissue evidence="1">Fresh leaf tissue</tissue>
    </source>
</reference>
<dbReference type="AlphaFoldDB" id="A0A8J5RLK3"/>
<gene>
    <name evidence="1" type="ORF">GUJ93_ZPchr0008g12821</name>
</gene>
<reference evidence="1" key="2">
    <citation type="submission" date="2021-02" db="EMBL/GenBank/DDBJ databases">
        <authorList>
            <person name="Kimball J.A."/>
            <person name="Haas M.W."/>
            <person name="Macchietto M."/>
            <person name="Kono T."/>
            <person name="Duquette J."/>
            <person name="Shao M."/>
        </authorList>
    </citation>
    <scope>NUCLEOTIDE SEQUENCE</scope>
    <source>
        <tissue evidence="1">Fresh leaf tissue</tissue>
    </source>
</reference>
<sequence length="238" mass="25807">MEGSLIWSRPWGTIGWLNVPHVKHRGRLLIPNPYTAYMPSPASSTIYHGLPVLHILLRAHAGLPPHPPPRRTLLAPHVPHQSPASSRRLHHVVRASLLSLPSDLRSSVPCTLPAPHAGPPLEPCSPRHLAVAACSLPPKPCSPRRLAVAACALPPKPRQQRLKPPNPLLAVHHQISVVYTWHQSEESLIEQGLIEFFPTCLLTLSAYPPPESDSTAAVASATALNLFLAPNLPSSSRP</sequence>
<evidence type="ECO:0000313" key="2">
    <source>
        <dbReference type="Proteomes" id="UP000729402"/>
    </source>
</evidence>
<protein>
    <submittedName>
        <fullName evidence="1">Uncharacterized protein</fullName>
    </submittedName>
</protein>
<comment type="caution">
    <text evidence="1">The sequence shown here is derived from an EMBL/GenBank/DDBJ whole genome shotgun (WGS) entry which is preliminary data.</text>
</comment>
<organism evidence="1 2">
    <name type="scientific">Zizania palustris</name>
    <name type="common">Northern wild rice</name>
    <dbReference type="NCBI Taxonomy" id="103762"/>
    <lineage>
        <taxon>Eukaryota</taxon>
        <taxon>Viridiplantae</taxon>
        <taxon>Streptophyta</taxon>
        <taxon>Embryophyta</taxon>
        <taxon>Tracheophyta</taxon>
        <taxon>Spermatophyta</taxon>
        <taxon>Magnoliopsida</taxon>
        <taxon>Liliopsida</taxon>
        <taxon>Poales</taxon>
        <taxon>Poaceae</taxon>
        <taxon>BOP clade</taxon>
        <taxon>Oryzoideae</taxon>
        <taxon>Oryzeae</taxon>
        <taxon>Zizaniinae</taxon>
        <taxon>Zizania</taxon>
    </lineage>
</organism>
<accession>A0A8J5RLK3</accession>